<evidence type="ECO:0000259" key="7">
    <source>
        <dbReference type="Pfam" id="PF03772"/>
    </source>
</evidence>
<feature type="transmembrane region" description="Helical" evidence="6">
    <location>
        <begin position="236"/>
        <end position="259"/>
    </location>
</feature>
<evidence type="ECO:0000256" key="4">
    <source>
        <dbReference type="ARBA" id="ARBA00022989"/>
    </source>
</evidence>
<evidence type="ECO:0000256" key="5">
    <source>
        <dbReference type="ARBA" id="ARBA00023136"/>
    </source>
</evidence>
<keyword evidence="2" id="KW-1003">Cell membrane</keyword>
<dbReference type="PANTHER" id="PTHR30619">
    <property type="entry name" value="DNA INTERNALIZATION/COMPETENCE PROTEIN COMEC/REC2"/>
    <property type="match status" value="1"/>
</dbReference>
<comment type="caution">
    <text evidence="8">The sequence shown here is derived from an EMBL/GenBank/DDBJ whole genome shotgun (WGS) entry which is preliminary data.</text>
</comment>
<evidence type="ECO:0000313" key="9">
    <source>
        <dbReference type="Proteomes" id="UP000229526"/>
    </source>
</evidence>
<feature type="transmembrane region" description="Helical" evidence="6">
    <location>
        <begin position="310"/>
        <end position="328"/>
    </location>
</feature>
<keyword evidence="5 6" id="KW-0472">Membrane</keyword>
<dbReference type="Pfam" id="PF03772">
    <property type="entry name" value="Competence"/>
    <property type="match status" value="1"/>
</dbReference>
<feature type="transmembrane region" description="Helical" evidence="6">
    <location>
        <begin position="393"/>
        <end position="415"/>
    </location>
</feature>
<organism evidence="8 9">
    <name type="scientific">Candidatus Harrisonbacteria bacterium CG10_big_fil_rev_8_21_14_0_10_49_15</name>
    <dbReference type="NCBI Taxonomy" id="1974587"/>
    <lineage>
        <taxon>Bacteria</taxon>
        <taxon>Candidatus Harrisoniibacteriota</taxon>
    </lineage>
</organism>
<feature type="transmembrane region" description="Helical" evidence="6">
    <location>
        <begin position="448"/>
        <end position="473"/>
    </location>
</feature>
<feature type="transmembrane region" description="Helical" evidence="6">
    <location>
        <begin position="422"/>
        <end position="442"/>
    </location>
</feature>
<feature type="transmembrane region" description="Helical" evidence="6">
    <location>
        <begin position="367"/>
        <end position="387"/>
    </location>
</feature>
<accession>A0A2H0UKL3</accession>
<sequence>MPLHQKSFWLLAFFLLGTGLASVLIGPTILDSPALGGFLIAVLLGLIVSTALLMYKGPLFALLSLALVIGSSYYWAHNYLYASQLTLPSPGPVEINGLVIRSQQKPTSQTIDVALTGDYTGTVRIIIDRYPIVQYGDTLTVTGTLEELDADRLSFYAKERIAATMAFPKKLSIISSGGGSAIKRHLFGIRDSVQNSLEQSLSPKTATFVSGLLLGKSAGFSKEFTEQMKATGTTHLIALSGYNISIVIMMVFWFFGSLLGRRNAFWIAITVIIAFVIMTGAEASVVRAAIMGCIIALAEYVGRVHSFKNAIVAAAFVMVLFNPSILVFDVGFQLSFLALLGIIYLQPALELWWRLPSTSWFPWTKELVTTVSAQAAVLPILLINFGFFAPISLLTNVLILGLIPWTMLLGFLTVLADSVSGILAQLFALPTRLLAGFEIWVIEFFSQFQFGVSTQSVSLLLIILYYLILIVFIRYSEEKHAYTTVPV</sequence>
<evidence type="ECO:0000256" key="6">
    <source>
        <dbReference type="SAM" id="Phobius"/>
    </source>
</evidence>
<evidence type="ECO:0000256" key="3">
    <source>
        <dbReference type="ARBA" id="ARBA00022692"/>
    </source>
</evidence>
<feature type="transmembrane region" description="Helical" evidence="6">
    <location>
        <begin position="265"/>
        <end position="298"/>
    </location>
</feature>
<keyword evidence="4 6" id="KW-1133">Transmembrane helix</keyword>
<gene>
    <name evidence="8" type="ORF">COU11_02930</name>
</gene>
<proteinExistence type="predicted"/>
<dbReference type="EMBL" id="PFBD01000022">
    <property type="protein sequence ID" value="PIR86943.1"/>
    <property type="molecule type" value="Genomic_DNA"/>
</dbReference>
<feature type="transmembrane region" description="Helical" evidence="6">
    <location>
        <begin position="334"/>
        <end position="355"/>
    </location>
</feature>
<evidence type="ECO:0000313" key="8">
    <source>
        <dbReference type="EMBL" id="PIR86943.1"/>
    </source>
</evidence>
<dbReference type="GO" id="GO:0005886">
    <property type="term" value="C:plasma membrane"/>
    <property type="evidence" value="ECO:0007669"/>
    <property type="project" value="UniProtKB-SubCell"/>
</dbReference>
<dbReference type="NCBIfam" id="TIGR00360">
    <property type="entry name" value="ComEC_N-term"/>
    <property type="match status" value="1"/>
</dbReference>
<protein>
    <recommendedName>
        <fullName evidence="7">ComEC/Rec2-related protein domain-containing protein</fullName>
    </recommendedName>
</protein>
<evidence type="ECO:0000256" key="1">
    <source>
        <dbReference type="ARBA" id="ARBA00004651"/>
    </source>
</evidence>
<reference evidence="9" key="1">
    <citation type="submission" date="2017-09" db="EMBL/GenBank/DDBJ databases">
        <title>Depth-based differentiation of microbial function through sediment-hosted aquifers and enrichment of novel symbionts in the deep terrestrial subsurface.</title>
        <authorList>
            <person name="Probst A.J."/>
            <person name="Ladd B."/>
            <person name="Jarett J.K."/>
            <person name="Geller-Mcgrath D.E."/>
            <person name="Sieber C.M.K."/>
            <person name="Emerson J.B."/>
            <person name="Anantharaman K."/>
            <person name="Thomas B.C."/>
            <person name="Malmstrom R."/>
            <person name="Stieglmeier M."/>
            <person name="Klingl A."/>
            <person name="Woyke T."/>
            <person name="Ryan C.M."/>
            <person name="Banfield J.F."/>
        </authorList>
    </citation>
    <scope>NUCLEOTIDE SEQUENCE [LARGE SCALE GENOMIC DNA]</scope>
</reference>
<feature type="transmembrane region" description="Helical" evidence="6">
    <location>
        <begin position="37"/>
        <end position="55"/>
    </location>
</feature>
<dbReference type="InterPro" id="IPR004477">
    <property type="entry name" value="ComEC_N"/>
</dbReference>
<comment type="subcellular location">
    <subcellularLocation>
        <location evidence="1">Cell membrane</location>
        <topology evidence="1">Multi-pass membrane protein</topology>
    </subcellularLocation>
</comment>
<name>A0A2H0UKL3_9BACT</name>
<keyword evidence="3 6" id="KW-0812">Transmembrane</keyword>
<dbReference type="InterPro" id="IPR052159">
    <property type="entry name" value="Competence_DNA_uptake"/>
</dbReference>
<evidence type="ECO:0000256" key="2">
    <source>
        <dbReference type="ARBA" id="ARBA00022475"/>
    </source>
</evidence>
<feature type="domain" description="ComEC/Rec2-related protein" evidence="7">
    <location>
        <begin position="212"/>
        <end position="476"/>
    </location>
</feature>
<dbReference type="Proteomes" id="UP000229526">
    <property type="component" value="Unassembled WGS sequence"/>
</dbReference>
<dbReference type="PANTHER" id="PTHR30619:SF7">
    <property type="entry name" value="BETA-LACTAMASE DOMAIN PROTEIN"/>
    <property type="match status" value="1"/>
</dbReference>
<dbReference type="AlphaFoldDB" id="A0A2H0UKL3"/>